<evidence type="ECO:0000313" key="2">
    <source>
        <dbReference type="Proteomes" id="UP000239735"/>
    </source>
</evidence>
<dbReference type="EMBL" id="OKRB01000117">
    <property type="protein sequence ID" value="SPE27126.1"/>
    <property type="molecule type" value="Genomic_DNA"/>
</dbReference>
<gene>
    <name evidence="1" type="ORF">SBA5_580005</name>
</gene>
<sequence>MHNEPMRTTVTIDDEAYRVVTLYAYAKNITLGAALSELVKKASTVKNSNFSRIETAPNGLPVFQSRGEPLTDEMVNAAQEDDFE</sequence>
<name>A0A2N9LV69_9BACT</name>
<dbReference type="AlphaFoldDB" id="A0A2N9LV69"/>
<proteinExistence type="predicted"/>
<dbReference type="Proteomes" id="UP000239735">
    <property type="component" value="Unassembled WGS sequence"/>
</dbReference>
<protein>
    <recommendedName>
        <fullName evidence="3">CopG family transcriptional regulator</fullName>
    </recommendedName>
</protein>
<organism evidence="1 2">
    <name type="scientific">Candidatus Sulfuritelmatomonas gaucii</name>
    <dbReference type="NCBI Taxonomy" id="2043161"/>
    <lineage>
        <taxon>Bacteria</taxon>
        <taxon>Pseudomonadati</taxon>
        <taxon>Acidobacteriota</taxon>
        <taxon>Terriglobia</taxon>
        <taxon>Terriglobales</taxon>
        <taxon>Acidobacteriaceae</taxon>
        <taxon>Candidatus Sulfuritelmatomonas</taxon>
    </lineage>
</organism>
<reference evidence="2" key="1">
    <citation type="submission" date="2018-02" db="EMBL/GenBank/DDBJ databases">
        <authorList>
            <person name="Hausmann B."/>
        </authorList>
    </citation>
    <scope>NUCLEOTIDE SEQUENCE [LARGE SCALE GENOMIC DNA]</scope>
    <source>
        <strain evidence="2">Peat soil MAG SbA5</strain>
    </source>
</reference>
<evidence type="ECO:0000313" key="1">
    <source>
        <dbReference type="EMBL" id="SPE27126.1"/>
    </source>
</evidence>
<accession>A0A2N9LV69</accession>
<evidence type="ECO:0008006" key="3">
    <source>
        <dbReference type="Google" id="ProtNLM"/>
    </source>
</evidence>